<keyword evidence="3" id="KW-1185">Reference proteome</keyword>
<keyword evidence="1" id="KW-0812">Transmembrane</keyword>
<gene>
    <name evidence="2" type="ORF">B0I28_10756</name>
</gene>
<keyword evidence="1" id="KW-0472">Membrane</keyword>
<dbReference type="GO" id="GO:0005886">
    <property type="term" value="C:plasma membrane"/>
    <property type="evidence" value="ECO:0007669"/>
    <property type="project" value="TreeGrafter"/>
</dbReference>
<evidence type="ECO:0000313" key="2">
    <source>
        <dbReference type="EMBL" id="PRY57209.1"/>
    </source>
</evidence>
<reference evidence="2 3" key="1">
    <citation type="submission" date="2018-03" db="EMBL/GenBank/DDBJ databases">
        <title>Genomic Encyclopedia of Type Strains, Phase III (KMG-III): the genomes of soil and plant-associated and newly described type strains.</title>
        <authorList>
            <person name="Whitman W."/>
        </authorList>
    </citation>
    <scope>NUCLEOTIDE SEQUENCE [LARGE SCALE GENOMIC DNA]</scope>
    <source>
        <strain evidence="2 3">CGMCC 4.7067</strain>
    </source>
</reference>
<organism evidence="2 3">
    <name type="scientific">Glycomyces artemisiae</name>
    <dbReference type="NCBI Taxonomy" id="1076443"/>
    <lineage>
        <taxon>Bacteria</taxon>
        <taxon>Bacillati</taxon>
        <taxon>Actinomycetota</taxon>
        <taxon>Actinomycetes</taxon>
        <taxon>Glycomycetales</taxon>
        <taxon>Glycomycetaceae</taxon>
        <taxon>Glycomyces</taxon>
    </lineage>
</organism>
<feature type="transmembrane region" description="Helical" evidence="1">
    <location>
        <begin position="24"/>
        <end position="43"/>
    </location>
</feature>
<dbReference type="Pfam" id="PF05656">
    <property type="entry name" value="DUF805"/>
    <property type="match status" value="1"/>
</dbReference>
<proteinExistence type="predicted"/>
<name>A0A2T0UGY9_9ACTN</name>
<dbReference type="AlphaFoldDB" id="A0A2T0UGY9"/>
<sequence length="117" mass="13381">MNWYLAVLKNYVGFSGRAGRREFWMFYLINAIILIALSLLFSLTREPLLYIPFFLYLVAVLLPTLAAIVRRLHDTGRSGWWYFINFVPGVGSIILLVLLALEGQHGSNQYGDDPRDA</sequence>
<dbReference type="Proteomes" id="UP000238176">
    <property type="component" value="Unassembled WGS sequence"/>
</dbReference>
<dbReference type="OrthoDB" id="9812349at2"/>
<dbReference type="PANTHER" id="PTHR34980">
    <property type="entry name" value="INNER MEMBRANE PROTEIN-RELATED-RELATED"/>
    <property type="match status" value="1"/>
</dbReference>
<evidence type="ECO:0000313" key="3">
    <source>
        <dbReference type="Proteomes" id="UP000238176"/>
    </source>
</evidence>
<accession>A0A2T0UGY9</accession>
<evidence type="ECO:0000256" key="1">
    <source>
        <dbReference type="SAM" id="Phobius"/>
    </source>
</evidence>
<dbReference type="InterPro" id="IPR008523">
    <property type="entry name" value="DUF805"/>
</dbReference>
<dbReference type="PANTHER" id="PTHR34980:SF2">
    <property type="entry name" value="INNER MEMBRANE PROTEIN YHAH-RELATED"/>
    <property type="match status" value="1"/>
</dbReference>
<dbReference type="RefSeq" id="WP_106365219.1">
    <property type="nucleotide sequence ID" value="NZ_PVTJ01000007.1"/>
</dbReference>
<protein>
    <submittedName>
        <fullName evidence="2">Uncharacterized membrane protein YhaH (DUF805 family)</fullName>
    </submittedName>
</protein>
<keyword evidence="1" id="KW-1133">Transmembrane helix</keyword>
<feature type="transmembrane region" description="Helical" evidence="1">
    <location>
        <begin position="80"/>
        <end position="101"/>
    </location>
</feature>
<dbReference type="EMBL" id="PVTJ01000007">
    <property type="protein sequence ID" value="PRY57209.1"/>
    <property type="molecule type" value="Genomic_DNA"/>
</dbReference>
<feature type="transmembrane region" description="Helical" evidence="1">
    <location>
        <begin position="49"/>
        <end position="68"/>
    </location>
</feature>
<comment type="caution">
    <text evidence="2">The sequence shown here is derived from an EMBL/GenBank/DDBJ whole genome shotgun (WGS) entry which is preliminary data.</text>
</comment>